<dbReference type="SUPFAM" id="SSF54184">
    <property type="entry name" value="Penicillin-binding protein 2x (pbp-2x), c-terminal domain"/>
    <property type="match status" value="2"/>
</dbReference>
<dbReference type="InterPro" id="IPR001460">
    <property type="entry name" value="PCN-bd_Tpept"/>
</dbReference>
<evidence type="ECO:0000259" key="16">
    <source>
        <dbReference type="PROSITE" id="PS51178"/>
    </source>
</evidence>
<comment type="similarity">
    <text evidence="2">Belongs to the transpeptidase family.</text>
</comment>
<dbReference type="eggNOG" id="COG0768">
    <property type="taxonomic scope" value="Bacteria"/>
</dbReference>
<dbReference type="Gene3D" id="3.30.70.2110">
    <property type="match status" value="1"/>
</dbReference>
<dbReference type="GO" id="GO:0008360">
    <property type="term" value="P:regulation of cell shape"/>
    <property type="evidence" value="ECO:0007669"/>
    <property type="project" value="UniProtKB-KW"/>
</dbReference>
<evidence type="ECO:0000256" key="9">
    <source>
        <dbReference type="ARBA" id="ARBA00022989"/>
    </source>
</evidence>
<reference evidence="17 18" key="1">
    <citation type="submission" date="2013-03" db="EMBL/GenBank/DDBJ databases">
        <title>The Genome Sequence of Enterococcus sulfureus ATCC_49903 (PacBio/Illumina hybrid assembly).</title>
        <authorList>
            <consortium name="The Broad Institute Genomics Platform"/>
            <consortium name="The Broad Institute Genome Sequencing Center for Infectious Disease"/>
            <person name="Earl A."/>
            <person name="Russ C."/>
            <person name="Gilmore M."/>
            <person name="Surin D."/>
            <person name="Walker B."/>
            <person name="Young S."/>
            <person name="Zeng Q."/>
            <person name="Gargeya S."/>
            <person name="Fitzgerald M."/>
            <person name="Haas B."/>
            <person name="Abouelleil A."/>
            <person name="Allen A.W."/>
            <person name="Alvarado L."/>
            <person name="Arachchi H.M."/>
            <person name="Berlin A.M."/>
            <person name="Chapman S.B."/>
            <person name="Gainer-Dewar J."/>
            <person name="Goldberg J."/>
            <person name="Griggs A."/>
            <person name="Gujja S."/>
            <person name="Hansen M."/>
            <person name="Howarth C."/>
            <person name="Imamovic A."/>
            <person name="Ireland A."/>
            <person name="Larimer J."/>
            <person name="McCowan C."/>
            <person name="Murphy C."/>
            <person name="Pearson M."/>
            <person name="Poon T.W."/>
            <person name="Priest M."/>
            <person name="Roberts A."/>
            <person name="Saif S."/>
            <person name="Shea T."/>
            <person name="Sisk P."/>
            <person name="Sykes S."/>
            <person name="Wortman J."/>
            <person name="Nusbaum C."/>
            <person name="Birren B."/>
        </authorList>
    </citation>
    <scope>NUCLEOTIDE SEQUENCE [LARGE SCALE GENOMIC DNA]</scope>
    <source>
        <strain evidence="17 18">ATCC 49903</strain>
    </source>
</reference>
<keyword evidence="11" id="KW-0046">Antibiotic resistance</keyword>
<dbReference type="PROSITE" id="PS51178">
    <property type="entry name" value="PASTA"/>
    <property type="match status" value="2"/>
</dbReference>
<dbReference type="GO" id="GO:0051301">
    <property type="term" value="P:cell division"/>
    <property type="evidence" value="ECO:0007669"/>
    <property type="project" value="UniProtKB-KW"/>
</dbReference>
<dbReference type="Pfam" id="PF03793">
    <property type="entry name" value="PASTA"/>
    <property type="match status" value="2"/>
</dbReference>
<dbReference type="Proteomes" id="UP000015961">
    <property type="component" value="Unassembled WGS sequence"/>
</dbReference>
<dbReference type="CDD" id="cd06575">
    <property type="entry name" value="PASTA_Pbp2x-like_2"/>
    <property type="match status" value="1"/>
</dbReference>
<dbReference type="Gene3D" id="2.20.70.70">
    <property type="match status" value="1"/>
</dbReference>
<keyword evidence="8" id="KW-0573">Peptidoglycan synthesis</keyword>
<evidence type="ECO:0000313" key="18">
    <source>
        <dbReference type="Proteomes" id="UP000015961"/>
    </source>
</evidence>
<feature type="transmembrane region" description="Helical" evidence="15">
    <location>
        <begin position="27"/>
        <end position="49"/>
    </location>
</feature>
<evidence type="ECO:0000256" key="8">
    <source>
        <dbReference type="ARBA" id="ARBA00022984"/>
    </source>
</evidence>
<evidence type="ECO:0000256" key="3">
    <source>
        <dbReference type="ARBA" id="ARBA00022475"/>
    </source>
</evidence>
<keyword evidence="5 15" id="KW-0812">Transmembrane</keyword>
<accession>S0PEB8</accession>
<comment type="caution">
    <text evidence="17">The sequence shown here is derived from an EMBL/GenBank/DDBJ whole genome shotgun (WGS) entry which is preliminary data.</text>
</comment>
<evidence type="ECO:0000256" key="2">
    <source>
        <dbReference type="ARBA" id="ARBA00007171"/>
    </source>
</evidence>
<dbReference type="InterPro" id="IPR012338">
    <property type="entry name" value="Beta-lactam/transpept-like"/>
</dbReference>
<comment type="subcellular location">
    <subcellularLocation>
        <location evidence="1">Cell membrane</location>
        <topology evidence="1">Single-pass membrane protein</topology>
    </subcellularLocation>
</comment>
<dbReference type="OrthoDB" id="9804124at2"/>
<sequence length="738" mass="81385">MNLIKKIKRYFTKHNGTPKSNRKKVGIFLFSMTFVMFFLFAGRLSYIVLAGKVADVSLKNKTDALYKGSETVAAKRGTIYDRNGIAIAEDATSYSAYIVLSKTYTTGDKKLYAESKNFETLAKILKAQVENVDVDDVVKLLENGEKQGSYQVEVNSAKNLTLKQKQAIEEAMAKKDVVGIYFTESPARLYPNGAFASHLIGYTDVVEEKTGEKELVGKMGIEAAYNDILKGKDGKIVYQKDNYQNPLPGTISESTPAEDGKDIYTTLDSRIQVYLDQYMKEYFDKLDAENMTAMLVKADTGEIIALSQQPSFDPETKEGTNADTFKWGNILVQDTYEPGSTMKILTTAAAMTQGVYNPNETYQGGKIQVADTTIDDWDHGEKGLLTMRQALSWSSNKGMVILEEKMPDAWQEYLKKFGFGRSTYSGLNGEVSGELPADNIVDRAMSAFGQGVAVTNFQMMQAFTAIANDGVMVKPQFITKLVDPNTNKETVMSKEVVGNPVTAESAQLTRQYMRDTTENKDYGIAYGKYNVPGYDVSVKTGTAQIVENGKYLFGGTDYIYSAVSMVPSENPEYIFYLTIKKPKDYDYNALSDITNAVLKRAMDLSSTNDEPTKEASAEIEKVMVEDYRNFDTDQAAASAQKIGLEPIVVGTGSKVVKQSIPTGSKVLAGERLILLTDSADHVLPDLTGWSKADVVSLASLLDLDVEFKGDGFVTAQSIEAYQPVQKSDRITITLASNE</sequence>
<keyword evidence="18" id="KW-1185">Reference proteome</keyword>
<dbReference type="InterPro" id="IPR005311">
    <property type="entry name" value="PBP_dimer"/>
</dbReference>
<dbReference type="RefSeq" id="WP_016184576.1">
    <property type="nucleotide sequence ID" value="NZ_ASWO01000001.1"/>
</dbReference>
<evidence type="ECO:0000313" key="17">
    <source>
        <dbReference type="EMBL" id="EOT87028.1"/>
    </source>
</evidence>
<dbReference type="SUPFAM" id="SSF56519">
    <property type="entry name" value="Penicillin binding protein dimerisation domain"/>
    <property type="match status" value="1"/>
</dbReference>
<dbReference type="Gene3D" id="3.90.1310.10">
    <property type="entry name" value="Penicillin-binding protein 2a (Domain 2)"/>
    <property type="match status" value="1"/>
</dbReference>
<gene>
    <name evidence="17" type="ORF">I573_00083</name>
</gene>
<dbReference type="SMART" id="SM00740">
    <property type="entry name" value="PASTA"/>
    <property type="match status" value="2"/>
</dbReference>
<dbReference type="GO" id="GO:0071555">
    <property type="term" value="P:cell wall organization"/>
    <property type="evidence" value="ECO:0007669"/>
    <property type="project" value="UniProtKB-KW"/>
</dbReference>
<dbReference type="Gene3D" id="3.40.710.10">
    <property type="entry name" value="DD-peptidase/beta-lactamase superfamily"/>
    <property type="match status" value="1"/>
</dbReference>
<dbReference type="GO" id="GO:0009252">
    <property type="term" value="P:peptidoglycan biosynthetic process"/>
    <property type="evidence" value="ECO:0007669"/>
    <property type="project" value="UniProtKB-KW"/>
</dbReference>
<feature type="domain" description="PASTA" evidence="16">
    <location>
        <begin position="618"/>
        <end position="678"/>
    </location>
</feature>
<keyword evidence="9 15" id="KW-1133">Transmembrane helix</keyword>
<evidence type="ECO:0000256" key="13">
    <source>
        <dbReference type="ARBA" id="ARBA00023316"/>
    </source>
</evidence>
<dbReference type="PANTHER" id="PTHR30627:SF26">
    <property type="entry name" value="PENICILLIN-BINDING PROTEIN 2B"/>
    <property type="match status" value="1"/>
</dbReference>
<comment type="function">
    <text evidence="14">A transpeptidase that forms peptide cross-links between adjacent glycan strands in cell wall peptidoglycan (PG). Part of the divisome machinery that synthesizes the septal cross wall. Beta-lactams inactivate the PBPs by acylating an essential serine residue in the active site of these proteins.</text>
</comment>
<dbReference type="PANTHER" id="PTHR30627">
    <property type="entry name" value="PEPTIDOGLYCAN D,D-TRANSPEPTIDASE"/>
    <property type="match status" value="1"/>
</dbReference>
<dbReference type="SUPFAM" id="SSF56601">
    <property type="entry name" value="beta-lactamase/transpeptidase-like"/>
    <property type="match status" value="1"/>
</dbReference>
<dbReference type="EMBL" id="ASWO01000001">
    <property type="protein sequence ID" value="EOT87028.1"/>
    <property type="molecule type" value="Genomic_DNA"/>
</dbReference>
<evidence type="ECO:0000256" key="1">
    <source>
        <dbReference type="ARBA" id="ARBA00004162"/>
    </source>
</evidence>
<dbReference type="InterPro" id="IPR036138">
    <property type="entry name" value="PBP_dimer_sf"/>
</dbReference>
<evidence type="ECO:0000256" key="12">
    <source>
        <dbReference type="ARBA" id="ARBA00023306"/>
    </source>
</evidence>
<keyword evidence="7" id="KW-0133">Cell shape</keyword>
<keyword evidence="13" id="KW-0961">Cell wall biogenesis/degradation</keyword>
<keyword evidence="12" id="KW-0131">Cell cycle</keyword>
<organism evidence="17 18">
    <name type="scientific">Enterococcus sulfureus ATCC 49903</name>
    <dbReference type="NCBI Taxonomy" id="1140003"/>
    <lineage>
        <taxon>Bacteria</taxon>
        <taxon>Bacillati</taxon>
        <taxon>Bacillota</taxon>
        <taxon>Bacilli</taxon>
        <taxon>Lactobacillales</taxon>
        <taxon>Enterococcaceae</taxon>
        <taxon>Enterococcus</taxon>
    </lineage>
</organism>
<name>S0PEB8_9ENTE</name>
<dbReference type="Pfam" id="PF00905">
    <property type="entry name" value="Transpeptidase"/>
    <property type="match status" value="1"/>
</dbReference>
<keyword evidence="4" id="KW-0132">Cell division</keyword>
<keyword evidence="3" id="KW-1003">Cell membrane</keyword>
<dbReference type="GO" id="GO:0008658">
    <property type="term" value="F:penicillin binding"/>
    <property type="evidence" value="ECO:0007669"/>
    <property type="project" value="InterPro"/>
</dbReference>
<dbReference type="CDD" id="cd06576">
    <property type="entry name" value="PASTA_Pbp2x-like_1"/>
    <property type="match status" value="1"/>
</dbReference>
<evidence type="ECO:0000256" key="10">
    <source>
        <dbReference type="ARBA" id="ARBA00023136"/>
    </source>
</evidence>
<evidence type="ECO:0000256" key="6">
    <source>
        <dbReference type="ARBA" id="ARBA00022737"/>
    </source>
</evidence>
<evidence type="ECO:0000256" key="4">
    <source>
        <dbReference type="ARBA" id="ARBA00022618"/>
    </source>
</evidence>
<proteinExistence type="inferred from homology"/>
<dbReference type="GO" id="GO:0005886">
    <property type="term" value="C:plasma membrane"/>
    <property type="evidence" value="ECO:0007669"/>
    <property type="project" value="UniProtKB-SubCell"/>
</dbReference>
<evidence type="ECO:0000256" key="15">
    <source>
        <dbReference type="SAM" id="Phobius"/>
    </source>
</evidence>
<dbReference type="AlphaFoldDB" id="S0PEB8"/>
<dbReference type="GO" id="GO:0046677">
    <property type="term" value="P:response to antibiotic"/>
    <property type="evidence" value="ECO:0007669"/>
    <property type="project" value="UniProtKB-KW"/>
</dbReference>
<dbReference type="PATRIC" id="fig|1140003.3.peg.81"/>
<dbReference type="Pfam" id="PF03717">
    <property type="entry name" value="PBP_dimer"/>
    <property type="match status" value="1"/>
</dbReference>
<dbReference type="STRING" id="1140003.OMY_00084"/>
<evidence type="ECO:0000256" key="14">
    <source>
        <dbReference type="ARBA" id="ARBA00055980"/>
    </source>
</evidence>
<dbReference type="InterPro" id="IPR005543">
    <property type="entry name" value="PASTA_dom"/>
</dbReference>
<feature type="domain" description="PASTA" evidence="16">
    <location>
        <begin position="680"/>
        <end position="736"/>
    </location>
</feature>
<dbReference type="InterPro" id="IPR050515">
    <property type="entry name" value="Beta-lactam/transpept"/>
</dbReference>
<evidence type="ECO:0000256" key="11">
    <source>
        <dbReference type="ARBA" id="ARBA00023251"/>
    </source>
</evidence>
<protein>
    <recommendedName>
        <fullName evidence="16">PASTA domain-containing protein</fullName>
    </recommendedName>
</protein>
<evidence type="ECO:0000256" key="7">
    <source>
        <dbReference type="ARBA" id="ARBA00022960"/>
    </source>
</evidence>
<dbReference type="FunFam" id="3.40.710.10:FF:000095">
    <property type="entry name" value="Penicillin-binding protein 2x"/>
    <property type="match status" value="1"/>
</dbReference>
<keyword evidence="6" id="KW-0677">Repeat</keyword>
<keyword evidence="10 15" id="KW-0472">Membrane</keyword>
<evidence type="ECO:0000256" key="5">
    <source>
        <dbReference type="ARBA" id="ARBA00022692"/>
    </source>
</evidence>